<dbReference type="SMART" id="SM00357">
    <property type="entry name" value="CSP"/>
    <property type="match status" value="2"/>
</dbReference>
<organism evidence="3 4">
    <name type="scientific">Haloferax gibbonsii (strain ATCC 33959 / DSM 4427 / JCM 8863 / NBRC 102184 / NCIMB 2188 / Ma 2.38)</name>
    <dbReference type="NCBI Taxonomy" id="1227459"/>
    <lineage>
        <taxon>Archaea</taxon>
        <taxon>Methanobacteriati</taxon>
        <taxon>Methanobacteriota</taxon>
        <taxon>Stenosarchaea group</taxon>
        <taxon>Halobacteria</taxon>
        <taxon>Halobacteriales</taxon>
        <taxon>Haloferacaceae</taxon>
        <taxon>Haloferax</taxon>
    </lineage>
</organism>
<dbReference type="InterPro" id="IPR002059">
    <property type="entry name" value="CSP_DNA-bd"/>
</dbReference>
<accession>M0HQP1</accession>
<proteinExistence type="predicted"/>
<dbReference type="SUPFAM" id="SSF50249">
    <property type="entry name" value="Nucleic acid-binding proteins"/>
    <property type="match status" value="2"/>
</dbReference>
<dbReference type="Gene3D" id="2.40.50.140">
    <property type="entry name" value="Nucleic acid-binding proteins"/>
    <property type="match status" value="2"/>
</dbReference>
<dbReference type="InterPro" id="IPR011129">
    <property type="entry name" value="CSD"/>
</dbReference>
<name>M0HQP1_HALGM</name>
<feature type="region of interest" description="Disordered" evidence="1">
    <location>
        <begin position="145"/>
        <end position="184"/>
    </location>
</feature>
<gene>
    <name evidence="3" type="ORF">C454_00170</name>
</gene>
<dbReference type="PANTHER" id="PTHR11544">
    <property type="entry name" value="COLD SHOCK DOMAIN CONTAINING PROTEINS"/>
    <property type="match status" value="1"/>
</dbReference>
<evidence type="ECO:0000259" key="2">
    <source>
        <dbReference type="PROSITE" id="PS51857"/>
    </source>
</evidence>
<dbReference type="Proteomes" id="UP000011571">
    <property type="component" value="Unassembled WGS sequence"/>
</dbReference>
<feature type="domain" description="CSD" evidence="2">
    <location>
        <begin position="89"/>
        <end position="151"/>
    </location>
</feature>
<evidence type="ECO:0000256" key="1">
    <source>
        <dbReference type="SAM" id="MobiDB-lite"/>
    </source>
</evidence>
<comment type="caution">
    <text evidence="3">The sequence shown here is derived from an EMBL/GenBank/DDBJ whole genome shotgun (WGS) entry which is preliminary data.</text>
</comment>
<dbReference type="PROSITE" id="PS51857">
    <property type="entry name" value="CSD_2"/>
    <property type="match status" value="2"/>
</dbReference>
<evidence type="ECO:0000313" key="4">
    <source>
        <dbReference type="Proteomes" id="UP000011571"/>
    </source>
</evidence>
<dbReference type="CDD" id="cd04458">
    <property type="entry name" value="CSP_CDS"/>
    <property type="match status" value="2"/>
</dbReference>
<dbReference type="InterPro" id="IPR012340">
    <property type="entry name" value="NA-bd_OB-fold"/>
</dbReference>
<feature type="compositionally biased region" description="Basic and acidic residues" evidence="1">
    <location>
        <begin position="162"/>
        <end position="184"/>
    </location>
</feature>
<protein>
    <submittedName>
        <fullName evidence="3">Cold shock protein</fullName>
    </submittedName>
</protein>
<dbReference type="AlphaFoldDB" id="M0HQP1"/>
<evidence type="ECO:0000313" key="3">
    <source>
        <dbReference type="EMBL" id="ELZ86920.1"/>
    </source>
</evidence>
<dbReference type="InterPro" id="IPR050181">
    <property type="entry name" value="Cold_shock_domain"/>
</dbReference>
<dbReference type="EMBL" id="AOLJ01000001">
    <property type="protein sequence ID" value="ELZ86920.1"/>
    <property type="molecule type" value="Genomic_DNA"/>
</dbReference>
<keyword evidence="4" id="KW-1185">Reference proteome</keyword>
<reference evidence="3 4" key="1">
    <citation type="journal article" date="2014" name="PLoS Genet.">
        <title>Phylogenetically driven sequencing of extremely halophilic archaea reveals strategies for static and dynamic osmo-response.</title>
        <authorList>
            <person name="Becker E.A."/>
            <person name="Seitzer P.M."/>
            <person name="Tritt A."/>
            <person name="Larsen D."/>
            <person name="Krusor M."/>
            <person name="Yao A.I."/>
            <person name="Wu D."/>
            <person name="Madern D."/>
            <person name="Eisen J.A."/>
            <person name="Darling A.E."/>
            <person name="Facciotti M.T."/>
        </authorList>
    </citation>
    <scope>NUCLEOTIDE SEQUENCE [LARGE SCALE GENOMIC DNA]</scope>
    <source>
        <strain evidence="4">ATCC 33959 / DSM 4427 / JCM 8863 / NBRC 102184 / NCIMB 2188 / Ma 2.38</strain>
    </source>
</reference>
<sequence>MANQLNCTGTVDFLIDTGYYGFLTTDDVREDVFFHLADVDSMSTVKEGDSIRFSYAQAEKGPRVIDMEKTITEPADQPNQETPPSSPNQLPGEITFYNETGGYGFISTDSVEDDVFFHSKDHSIGSIEEGRYVLFEYEQAEKGPRATDVRYMNSGDTANEETAIHSDNTDRKDEATKIFDPDNQ</sequence>
<dbReference type="GO" id="GO:0003676">
    <property type="term" value="F:nucleic acid binding"/>
    <property type="evidence" value="ECO:0007669"/>
    <property type="project" value="InterPro"/>
</dbReference>
<feature type="domain" description="CSD" evidence="2">
    <location>
        <begin position="6"/>
        <end position="73"/>
    </location>
</feature>
<dbReference type="Pfam" id="PF00313">
    <property type="entry name" value="CSD"/>
    <property type="match status" value="2"/>
</dbReference>